<reference evidence="1" key="1">
    <citation type="submission" date="2023-03" db="EMBL/GenBank/DDBJ databases">
        <authorList>
            <person name="Julca I."/>
        </authorList>
    </citation>
    <scope>NUCLEOTIDE SEQUENCE</scope>
</reference>
<sequence length="215" mass="24652">MFEHGIPPYPLSGSIIVKGVYRKLTGKSSAGFCRNNIPSLCKHTVCEIGDVMIPTAGVSETGYTKIWGCFVDLRKSKCRLNCIWKQHLSYSNLIPRSGWSFSSKQLRKKAEFRRHDANRRLSSSVDHLNTEMVNVIMCLYDTLQFRFNNSRCLIVCTRQEMRLPSRPTRYVQHRKSFINDPTSLRQTLHLGYDPATRTYELLRSQLEGLATSNAS</sequence>
<protein>
    <submittedName>
        <fullName evidence="1">OLC1v1006588C1</fullName>
    </submittedName>
</protein>
<name>A0AAV1DHP4_OLDCO</name>
<keyword evidence="2" id="KW-1185">Reference proteome</keyword>
<gene>
    <name evidence="1" type="ORF">OLC1_LOCUS15623</name>
</gene>
<accession>A0AAV1DHP4</accession>
<dbReference type="EMBL" id="OX459122">
    <property type="protein sequence ID" value="CAI9107270.1"/>
    <property type="molecule type" value="Genomic_DNA"/>
</dbReference>
<dbReference type="Proteomes" id="UP001161247">
    <property type="component" value="Chromosome 5"/>
</dbReference>
<dbReference type="AlphaFoldDB" id="A0AAV1DHP4"/>
<evidence type="ECO:0000313" key="1">
    <source>
        <dbReference type="EMBL" id="CAI9107270.1"/>
    </source>
</evidence>
<evidence type="ECO:0000313" key="2">
    <source>
        <dbReference type="Proteomes" id="UP001161247"/>
    </source>
</evidence>
<proteinExistence type="predicted"/>
<organism evidence="1 2">
    <name type="scientific">Oldenlandia corymbosa var. corymbosa</name>
    <dbReference type="NCBI Taxonomy" id="529605"/>
    <lineage>
        <taxon>Eukaryota</taxon>
        <taxon>Viridiplantae</taxon>
        <taxon>Streptophyta</taxon>
        <taxon>Embryophyta</taxon>
        <taxon>Tracheophyta</taxon>
        <taxon>Spermatophyta</taxon>
        <taxon>Magnoliopsida</taxon>
        <taxon>eudicotyledons</taxon>
        <taxon>Gunneridae</taxon>
        <taxon>Pentapetalae</taxon>
        <taxon>asterids</taxon>
        <taxon>lamiids</taxon>
        <taxon>Gentianales</taxon>
        <taxon>Rubiaceae</taxon>
        <taxon>Rubioideae</taxon>
        <taxon>Spermacoceae</taxon>
        <taxon>Hedyotis-Oldenlandia complex</taxon>
        <taxon>Oldenlandia</taxon>
    </lineage>
</organism>